<name>A0A1N6GS85_9SPHN</name>
<keyword evidence="4" id="KW-1185">Reference proteome</keyword>
<proteinExistence type="predicted"/>
<protein>
    <submittedName>
        <fullName evidence="3">Phenylpyruvate tautomerase PptA, 4-oxalocrotonate tautomerase family</fullName>
    </submittedName>
</protein>
<dbReference type="Gene3D" id="3.30.429.10">
    <property type="entry name" value="Macrophage Migration Inhibitory Factor"/>
    <property type="match status" value="1"/>
</dbReference>
<dbReference type="EMBL" id="FSQW01000002">
    <property type="protein sequence ID" value="SIO10441.1"/>
    <property type="molecule type" value="Genomic_DNA"/>
</dbReference>
<keyword evidence="1" id="KW-0413">Isomerase</keyword>
<gene>
    <name evidence="3" type="ORF">SAMN02745824_2962</name>
</gene>
<evidence type="ECO:0000259" key="2">
    <source>
        <dbReference type="Pfam" id="PF01361"/>
    </source>
</evidence>
<keyword evidence="3" id="KW-0670">Pyruvate</keyword>
<evidence type="ECO:0000313" key="4">
    <source>
        <dbReference type="Proteomes" id="UP000185192"/>
    </source>
</evidence>
<accession>A0A1N6GS85</accession>
<dbReference type="Pfam" id="PF01361">
    <property type="entry name" value="Tautomerase"/>
    <property type="match status" value="1"/>
</dbReference>
<feature type="domain" description="4-oxalocrotonate tautomerase-like" evidence="2">
    <location>
        <begin position="65"/>
        <end position="110"/>
    </location>
</feature>
<dbReference type="SUPFAM" id="SSF55331">
    <property type="entry name" value="Tautomerase/MIF"/>
    <property type="match status" value="1"/>
</dbReference>
<sequence>MPLYMTNAVQGAITDAAKQKIATDITRIHCDVTDAPPAFVHAFFVEDAPHMPLDGKAAFLLGSIRAGRSAEQKAQIIDEMRQAIHEHSGLPQDDIQVVIRDTPASWVMEGGDIMPEPGEEDDWFAAHEARKAAENA</sequence>
<dbReference type="Proteomes" id="UP000185192">
    <property type="component" value="Unassembled WGS sequence"/>
</dbReference>
<evidence type="ECO:0000313" key="3">
    <source>
        <dbReference type="EMBL" id="SIO10441.1"/>
    </source>
</evidence>
<dbReference type="STRING" id="1123272.SAMN02745824_2962"/>
<dbReference type="InterPro" id="IPR014347">
    <property type="entry name" value="Tautomerase/MIF_sf"/>
</dbReference>
<dbReference type="AlphaFoldDB" id="A0A1N6GS85"/>
<dbReference type="GO" id="GO:0016853">
    <property type="term" value="F:isomerase activity"/>
    <property type="evidence" value="ECO:0007669"/>
    <property type="project" value="UniProtKB-KW"/>
</dbReference>
<reference evidence="4" key="1">
    <citation type="submission" date="2016-11" db="EMBL/GenBank/DDBJ databases">
        <authorList>
            <person name="Varghese N."/>
            <person name="Submissions S."/>
        </authorList>
    </citation>
    <scope>NUCLEOTIDE SEQUENCE [LARGE SCALE GENOMIC DNA]</scope>
    <source>
        <strain evidence="4">DSM 22363</strain>
    </source>
</reference>
<dbReference type="InterPro" id="IPR004370">
    <property type="entry name" value="4-OT-like_dom"/>
</dbReference>
<dbReference type="OrthoDB" id="118855at2"/>
<organism evidence="3 4">
    <name type="scientific">Parasphingorhabdus marina DSM 22363</name>
    <dbReference type="NCBI Taxonomy" id="1123272"/>
    <lineage>
        <taxon>Bacteria</taxon>
        <taxon>Pseudomonadati</taxon>
        <taxon>Pseudomonadota</taxon>
        <taxon>Alphaproteobacteria</taxon>
        <taxon>Sphingomonadales</taxon>
        <taxon>Sphingomonadaceae</taxon>
        <taxon>Parasphingorhabdus</taxon>
    </lineage>
</organism>
<evidence type="ECO:0000256" key="1">
    <source>
        <dbReference type="ARBA" id="ARBA00023235"/>
    </source>
</evidence>
<dbReference type="RefSeq" id="WP_074205902.1">
    <property type="nucleotide sequence ID" value="NZ_FSQW01000002.1"/>
</dbReference>